<keyword evidence="5" id="KW-1185">Reference proteome</keyword>
<reference evidence="4" key="1">
    <citation type="journal article" date="2022" name="Res Sq">
        <title>Evolution of multicellular longitudinally dividing oral cavity symbionts (Neisseriaceae).</title>
        <authorList>
            <person name="Nyongesa S."/>
            <person name="Weber P."/>
            <person name="Bernet E."/>
            <person name="Pullido F."/>
            <person name="Nieckarz M."/>
            <person name="Delaby M."/>
            <person name="Nieves C."/>
            <person name="Viehboeck T."/>
            <person name="Krause N."/>
            <person name="Rivera-Millot A."/>
            <person name="Nakamura A."/>
            <person name="Vischer N."/>
            <person name="VanNieuwenhze M."/>
            <person name="Brun Y."/>
            <person name="Cava F."/>
            <person name="Bulgheresi S."/>
            <person name="Veyrier F."/>
        </authorList>
    </citation>
    <scope>NUCLEOTIDE SEQUENCE</scope>
    <source>
        <strain evidence="4">17694</strain>
    </source>
</reference>
<dbReference type="PROSITE" id="PS51123">
    <property type="entry name" value="OMPA_2"/>
    <property type="match status" value="1"/>
</dbReference>
<reference evidence="4" key="2">
    <citation type="submission" date="2024-09" db="EMBL/GenBank/DDBJ databases">
        <authorList>
            <person name="Veyrier F.J."/>
        </authorList>
    </citation>
    <scope>NUCLEOTIDE SEQUENCE</scope>
    <source>
        <strain evidence="4">17694</strain>
    </source>
</reference>
<evidence type="ECO:0000313" key="5">
    <source>
        <dbReference type="Proteomes" id="UP000831534"/>
    </source>
</evidence>
<proteinExistence type="predicted"/>
<dbReference type="SUPFAM" id="SSF103088">
    <property type="entry name" value="OmpA-like"/>
    <property type="match status" value="1"/>
</dbReference>
<evidence type="ECO:0000256" key="1">
    <source>
        <dbReference type="PROSITE-ProRule" id="PRU00473"/>
    </source>
</evidence>
<dbReference type="Pfam" id="PF00691">
    <property type="entry name" value="OmpA"/>
    <property type="match status" value="1"/>
</dbReference>
<feature type="transmembrane region" description="Helical" evidence="2">
    <location>
        <begin position="21"/>
        <end position="43"/>
    </location>
</feature>
<dbReference type="GO" id="GO:0016020">
    <property type="term" value="C:membrane"/>
    <property type="evidence" value="ECO:0007669"/>
    <property type="project" value="UniProtKB-UniRule"/>
</dbReference>
<sequence>MTTEKHAKTPAPAGQDKTARVGMWVSLSAAAVATVGILILAFYTHHQDQQSLVVAEPVPAAASEAAPSVIPVSEAQAASIAAATSDEQSKGMTAPSDVETVVAPETAPASAIASAPAAPLAADPAQAILANEHAVRAETQVVATGNSVQFYFAKGKADMAANTLTVLQAVVEGVKAGKKAVIVSYADDESNANLTKERASAVRTVLLAAGVPESSIEIKDPVTAADRDGRRVEVVLQ</sequence>
<name>A0A8T9MZE6_9NEIS</name>
<dbReference type="InterPro" id="IPR036737">
    <property type="entry name" value="OmpA-like_sf"/>
</dbReference>
<dbReference type="EMBL" id="CP091521">
    <property type="protein sequence ID" value="UOP05572.1"/>
    <property type="molecule type" value="Genomic_DNA"/>
</dbReference>
<dbReference type="InterPro" id="IPR006665">
    <property type="entry name" value="OmpA-like"/>
</dbReference>
<protein>
    <submittedName>
        <fullName evidence="4">OmpA family protein</fullName>
    </submittedName>
</protein>
<keyword evidence="1 2" id="KW-0472">Membrane</keyword>
<evidence type="ECO:0000259" key="3">
    <source>
        <dbReference type="PROSITE" id="PS51123"/>
    </source>
</evidence>
<dbReference type="Gene3D" id="3.30.1330.60">
    <property type="entry name" value="OmpA-like domain"/>
    <property type="match status" value="1"/>
</dbReference>
<feature type="domain" description="OmpA-like" evidence="3">
    <location>
        <begin position="139"/>
        <end position="237"/>
    </location>
</feature>
<evidence type="ECO:0000313" key="4">
    <source>
        <dbReference type="EMBL" id="UOP05572.1"/>
    </source>
</evidence>
<evidence type="ECO:0000256" key="2">
    <source>
        <dbReference type="SAM" id="Phobius"/>
    </source>
</evidence>
<gene>
    <name evidence="4" type="ORF">LVJ77_05570</name>
</gene>
<dbReference type="KEGG" id="ckh:LVJ77_05570"/>
<keyword evidence="2" id="KW-0812">Transmembrane</keyword>
<accession>A0A8T9MZE6</accession>
<dbReference type="RefSeq" id="WP_051255637.1">
    <property type="nucleotide sequence ID" value="NZ_CP091521.1"/>
</dbReference>
<dbReference type="AlphaFoldDB" id="A0A8T9MZE6"/>
<dbReference type="Proteomes" id="UP000831534">
    <property type="component" value="Chromosome"/>
</dbReference>
<organism evidence="4 5">
    <name type="scientific">Conchiformibius kuhniae</name>
    <dbReference type="NCBI Taxonomy" id="211502"/>
    <lineage>
        <taxon>Bacteria</taxon>
        <taxon>Pseudomonadati</taxon>
        <taxon>Pseudomonadota</taxon>
        <taxon>Betaproteobacteria</taxon>
        <taxon>Neisseriales</taxon>
        <taxon>Neisseriaceae</taxon>
        <taxon>Conchiformibius</taxon>
    </lineage>
</organism>
<keyword evidence="2" id="KW-1133">Transmembrane helix</keyword>